<comment type="caution">
    <text evidence="1">The sequence shown here is derived from an EMBL/GenBank/DDBJ whole genome shotgun (WGS) entry which is preliminary data.</text>
</comment>
<dbReference type="Proteomes" id="UP001159363">
    <property type="component" value="Chromosome X"/>
</dbReference>
<gene>
    <name evidence="1" type="ORF">PR048_011200</name>
</gene>
<organism evidence="1 2">
    <name type="scientific">Dryococelus australis</name>
    <dbReference type="NCBI Taxonomy" id="614101"/>
    <lineage>
        <taxon>Eukaryota</taxon>
        <taxon>Metazoa</taxon>
        <taxon>Ecdysozoa</taxon>
        <taxon>Arthropoda</taxon>
        <taxon>Hexapoda</taxon>
        <taxon>Insecta</taxon>
        <taxon>Pterygota</taxon>
        <taxon>Neoptera</taxon>
        <taxon>Polyneoptera</taxon>
        <taxon>Phasmatodea</taxon>
        <taxon>Verophasmatodea</taxon>
        <taxon>Anareolatae</taxon>
        <taxon>Phasmatidae</taxon>
        <taxon>Eurycanthinae</taxon>
        <taxon>Dryococelus</taxon>
    </lineage>
</organism>
<proteinExistence type="predicted"/>
<sequence>MLLQIVSENKIKVPFNNDVTDKDWLENFCRINQNIHETGFSHDPQINKCVVRKGQKVHKNTQGSGTKNSSVLACISAAGQALPPLVTFSSANSSTDYIRKFADAVTVVEVNTIKFASDNGITLVKLPTTDLLQPLDRCCFGPSKQKWSNAREALPIYQSEKHKVNLLMCYAHYGMKVRVLTINFPWDPTKYPVDRLNCEKLMRYKANEADI</sequence>
<reference evidence="1 2" key="1">
    <citation type="submission" date="2023-02" db="EMBL/GenBank/DDBJ databases">
        <title>LHISI_Scaffold_Assembly.</title>
        <authorList>
            <person name="Stuart O.P."/>
            <person name="Cleave R."/>
            <person name="Magrath M.J.L."/>
            <person name="Mikheyev A.S."/>
        </authorList>
    </citation>
    <scope>NUCLEOTIDE SEQUENCE [LARGE SCALE GENOMIC DNA]</scope>
    <source>
        <strain evidence="1">Daus_M_001</strain>
        <tissue evidence="1">Leg muscle</tissue>
    </source>
</reference>
<evidence type="ECO:0000313" key="2">
    <source>
        <dbReference type="Proteomes" id="UP001159363"/>
    </source>
</evidence>
<name>A0ABQ9HKX1_9NEOP</name>
<evidence type="ECO:0000313" key="1">
    <source>
        <dbReference type="EMBL" id="KAJ8885004.1"/>
    </source>
</evidence>
<dbReference type="EMBL" id="JARBHB010000004">
    <property type="protein sequence ID" value="KAJ8885004.1"/>
    <property type="molecule type" value="Genomic_DNA"/>
</dbReference>
<keyword evidence="2" id="KW-1185">Reference proteome</keyword>
<accession>A0ABQ9HKX1</accession>
<protein>
    <submittedName>
        <fullName evidence="1">Uncharacterized protein</fullName>
    </submittedName>
</protein>